<dbReference type="InterPro" id="IPR050261">
    <property type="entry name" value="FrsA_esterase"/>
</dbReference>
<dbReference type="InterPro" id="IPR029058">
    <property type="entry name" value="AB_hydrolase_fold"/>
</dbReference>
<dbReference type="InterPro" id="IPR008391">
    <property type="entry name" value="AXE1_dom"/>
</dbReference>
<sequence length="792" mass="86647">MIHLRNPRQESHKGTGAQTANSARWTWGELDLLQKNVRTTVLKTRLPSVSLRLCGVLVRTACVLVVAALAQAASADAPRVLPAGTLPADSRLEPLKDLNGYFPFTPPTDKDAWAKRADYVRRQILVSQGLWPMPTKTPLNAVIHGSIDCGDYTVEKVYFESVPGLFVTGNLYRPKGSTGIGAPPLKYPAVMFAHGHWKDARLSEESEANVRKEIATGQERFEKGGRSRFQSMCVQLARMGCIVWQWDMLSDSDAIQFSAQTVHRFAKQRPEFNTLENWGLYSAQAEARLQSIMGLQTLNAVRSLDFLMTLPEIDPKRIAITGASGGGTQTMLLAAIDPRITLSFPAVMVSTAMQGGCTCESSSLLRVNTGNIEFAGLFAPKPQGMTTANDWTKEMSTKGFPELQQLYKFLGAPNNVMLHRGEHFPHNYNAVSRSAFYTLLNKHFKLGFPEPVIEKDFEPLTRAQLTVWDDKHPAPKADDADFERKLLKWLADDADKQLRSAAASLEGLKKEIAPAVEVLIGRSIATAGKGEWELKLKTDRGDYIEMNGLLRNKTYKEELPVVWLFPKDWDGHAVVWLGDGGKSSLYTADGKVQPDVLRLVKSGATVLGIDLLMQGEFLAEGQPLKETRKVANPREFAGYTFGYNHALFAQRTHDVLTAVSFLRTAEYGSHPKVTRVDVVGLGGTGPIVAAARAIAGGQIDRAAVDTGGFRFGKLLDYRDPQFLPGGAKYLDVPGLLALSAPHPLWLAGEGNGVDLVTAAYAPDGNASRLTLAPVDKARAAASATDWLLKQGI</sequence>
<protein>
    <submittedName>
        <fullName evidence="3">Acetylxylan esterase</fullName>
    </submittedName>
</protein>
<proteinExistence type="predicted"/>
<reference evidence="3 4" key="1">
    <citation type="submission" date="2020-10" db="EMBL/GenBank/DDBJ databases">
        <title>Wide distribution of Phycisphaera-like planctomycetes from WD2101 soil group in peatlands and genome analysis of the first cultivated representative.</title>
        <authorList>
            <person name="Dedysh S.N."/>
            <person name="Beletsky A.V."/>
            <person name="Ivanova A."/>
            <person name="Kulichevskaya I.S."/>
            <person name="Suzina N.E."/>
            <person name="Philippov D.A."/>
            <person name="Rakitin A.L."/>
            <person name="Mardanov A.V."/>
            <person name="Ravin N.V."/>
        </authorList>
    </citation>
    <scope>NUCLEOTIDE SEQUENCE [LARGE SCALE GENOMIC DNA]</scope>
    <source>
        <strain evidence="3 4">M1803</strain>
    </source>
</reference>
<dbReference type="Pfam" id="PF05448">
    <property type="entry name" value="AXE1"/>
    <property type="match status" value="1"/>
</dbReference>
<accession>A0A7M2WY26</accession>
<dbReference type="Proteomes" id="UP000593765">
    <property type="component" value="Chromosome"/>
</dbReference>
<dbReference type="RefSeq" id="WP_206292765.1">
    <property type="nucleotide sequence ID" value="NZ_CP063458.1"/>
</dbReference>
<dbReference type="EMBL" id="CP063458">
    <property type="protein sequence ID" value="QOV89711.1"/>
    <property type="molecule type" value="Genomic_DNA"/>
</dbReference>
<evidence type="ECO:0000313" key="3">
    <source>
        <dbReference type="EMBL" id="QOV89711.1"/>
    </source>
</evidence>
<evidence type="ECO:0000313" key="4">
    <source>
        <dbReference type="Proteomes" id="UP000593765"/>
    </source>
</evidence>
<feature type="domain" description="Acetyl xylan esterase" evidence="2">
    <location>
        <begin position="298"/>
        <end position="342"/>
    </location>
</feature>
<dbReference type="Gene3D" id="3.40.50.1820">
    <property type="entry name" value="alpha/beta hydrolase"/>
    <property type="match status" value="2"/>
</dbReference>
<gene>
    <name evidence="3" type="ORF">IPV69_26580</name>
</gene>
<dbReference type="AlphaFoldDB" id="A0A7M2WY26"/>
<feature type="region of interest" description="Disordered" evidence="1">
    <location>
        <begin position="1"/>
        <end position="20"/>
    </location>
</feature>
<name>A0A7M2WY26_9BACT</name>
<evidence type="ECO:0000259" key="2">
    <source>
        <dbReference type="Pfam" id="PF05448"/>
    </source>
</evidence>
<dbReference type="PANTHER" id="PTHR22946:SF8">
    <property type="entry name" value="ACETYL XYLAN ESTERASE DOMAIN-CONTAINING PROTEIN"/>
    <property type="match status" value="1"/>
</dbReference>
<dbReference type="SUPFAM" id="SSF53474">
    <property type="entry name" value="alpha/beta-Hydrolases"/>
    <property type="match status" value="1"/>
</dbReference>
<dbReference type="KEGG" id="hbs:IPV69_26580"/>
<evidence type="ECO:0000256" key="1">
    <source>
        <dbReference type="SAM" id="MobiDB-lite"/>
    </source>
</evidence>
<dbReference type="PANTHER" id="PTHR22946">
    <property type="entry name" value="DIENELACTONE HYDROLASE DOMAIN-CONTAINING PROTEIN-RELATED"/>
    <property type="match status" value="1"/>
</dbReference>
<organism evidence="3 4">
    <name type="scientific">Humisphaera borealis</name>
    <dbReference type="NCBI Taxonomy" id="2807512"/>
    <lineage>
        <taxon>Bacteria</taxon>
        <taxon>Pseudomonadati</taxon>
        <taxon>Planctomycetota</taxon>
        <taxon>Phycisphaerae</taxon>
        <taxon>Tepidisphaerales</taxon>
        <taxon>Tepidisphaeraceae</taxon>
        <taxon>Humisphaera</taxon>
    </lineage>
</organism>
<keyword evidence="4" id="KW-1185">Reference proteome</keyword>